<keyword evidence="3" id="KW-1185">Reference proteome</keyword>
<evidence type="ECO:0000313" key="2">
    <source>
        <dbReference type="EMBL" id="KAJ8068506.1"/>
    </source>
</evidence>
<proteinExistence type="predicted"/>
<evidence type="ECO:0000313" key="3">
    <source>
        <dbReference type="Proteomes" id="UP001152300"/>
    </source>
</evidence>
<organism evidence="2 3">
    <name type="scientific">Sclerotinia nivalis</name>
    <dbReference type="NCBI Taxonomy" id="352851"/>
    <lineage>
        <taxon>Eukaryota</taxon>
        <taxon>Fungi</taxon>
        <taxon>Dikarya</taxon>
        <taxon>Ascomycota</taxon>
        <taxon>Pezizomycotina</taxon>
        <taxon>Leotiomycetes</taxon>
        <taxon>Helotiales</taxon>
        <taxon>Sclerotiniaceae</taxon>
        <taxon>Sclerotinia</taxon>
    </lineage>
</organism>
<keyword evidence="1" id="KW-1133">Transmembrane helix</keyword>
<name>A0A9X0DLY4_9HELO</name>
<keyword evidence="1" id="KW-0812">Transmembrane</keyword>
<accession>A0A9X0DLY4</accession>
<keyword evidence="1" id="KW-0472">Membrane</keyword>
<sequence>MNAEPLANTSQTAARIHTPTHMTTEKVFDSAVKFHTLLITFSIWIWIVIGQLWTPKLGIYLKTLGSV</sequence>
<gene>
    <name evidence="2" type="ORF">OCU04_004056</name>
</gene>
<dbReference type="EMBL" id="JAPEIS010000003">
    <property type="protein sequence ID" value="KAJ8068506.1"/>
    <property type="molecule type" value="Genomic_DNA"/>
</dbReference>
<protein>
    <submittedName>
        <fullName evidence="2">Uncharacterized protein</fullName>
    </submittedName>
</protein>
<reference evidence="2" key="1">
    <citation type="submission" date="2022-11" db="EMBL/GenBank/DDBJ databases">
        <title>Genome Resource of Sclerotinia nivalis Strain SnTB1, a Plant Pathogen Isolated from American Ginseng.</title>
        <authorList>
            <person name="Fan S."/>
        </authorList>
    </citation>
    <scope>NUCLEOTIDE SEQUENCE</scope>
    <source>
        <strain evidence="2">SnTB1</strain>
    </source>
</reference>
<evidence type="ECO:0000256" key="1">
    <source>
        <dbReference type="SAM" id="Phobius"/>
    </source>
</evidence>
<dbReference type="Proteomes" id="UP001152300">
    <property type="component" value="Unassembled WGS sequence"/>
</dbReference>
<comment type="caution">
    <text evidence="2">The sequence shown here is derived from an EMBL/GenBank/DDBJ whole genome shotgun (WGS) entry which is preliminary data.</text>
</comment>
<dbReference type="AlphaFoldDB" id="A0A9X0DLY4"/>
<feature type="transmembrane region" description="Helical" evidence="1">
    <location>
        <begin position="34"/>
        <end position="53"/>
    </location>
</feature>